<keyword evidence="3" id="KW-0479">Metal-binding</keyword>
<feature type="domain" description="FAD-binding FR-type" evidence="5">
    <location>
        <begin position="14"/>
        <end position="119"/>
    </location>
</feature>
<dbReference type="InterPro" id="IPR039261">
    <property type="entry name" value="FNR_nucleotide-bd"/>
</dbReference>
<dbReference type="GO" id="GO:0046872">
    <property type="term" value="F:metal ion binding"/>
    <property type="evidence" value="ECO:0007669"/>
    <property type="project" value="UniProtKB-KW"/>
</dbReference>
<reference evidence="7" key="3">
    <citation type="submission" date="2022-10" db="EMBL/GenBank/DDBJ databases">
        <authorList>
            <person name="Aires J."/>
            <person name="Mesa V."/>
        </authorList>
    </citation>
    <scope>NUCLEOTIDE SEQUENCE</scope>
    <source>
        <strain evidence="7">Clostridium neonatale JD116</strain>
    </source>
</reference>
<dbReference type="GO" id="GO:0071949">
    <property type="term" value="F:FAD binding"/>
    <property type="evidence" value="ECO:0007669"/>
    <property type="project" value="TreeGrafter"/>
</dbReference>
<gene>
    <name evidence="8" type="primary">hmp_1</name>
    <name evidence="7" type="ORF">CNEO2_820015</name>
    <name evidence="6" type="ORF">CNEO_44512</name>
    <name evidence="8" type="ORF">CNEONATNEC25_01135</name>
</gene>
<dbReference type="PANTHER" id="PTHR43396">
    <property type="entry name" value="FLAVOHEMOPROTEIN"/>
    <property type="match status" value="1"/>
</dbReference>
<organism evidence="8 9">
    <name type="scientific">Clostridium neonatale</name>
    <dbReference type="NCBI Taxonomy" id="137838"/>
    <lineage>
        <taxon>Bacteria</taxon>
        <taxon>Bacillati</taxon>
        <taxon>Bacillota</taxon>
        <taxon>Clostridia</taxon>
        <taxon>Eubacteriales</taxon>
        <taxon>Clostridiaceae</taxon>
        <taxon>Clostridium</taxon>
    </lineage>
</organism>
<dbReference type="EMBL" id="UWJD01000001">
    <property type="protein sequence ID" value="VCT83538.1"/>
    <property type="molecule type" value="Genomic_DNA"/>
</dbReference>
<dbReference type="Gene3D" id="3.40.50.80">
    <property type="entry name" value="Nucleotide-binding domain of ferredoxin-NADP reductase (FNR) module"/>
    <property type="match status" value="1"/>
</dbReference>
<dbReference type="GO" id="GO:0071500">
    <property type="term" value="P:cellular response to nitrosative stress"/>
    <property type="evidence" value="ECO:0007669"/>
    <property type="project" value="TreeGrafter"/>
</dbReference>
<dbReference type="GeneID" id="68876486"/>
<dbReference type="GO" id="GO:0046210">
    <property type="term" value="P:nitric oxide catabolic process"/>
    <property type="evidence" value="ECO:0007669"/>
    <property type="project" value="TreeGrafter"/>
</dbReference>
<dbReference type="PROSITE" id="PS51384">
    <property type="entry name" value="FAD_FR"/>
    <property type="match status" value="1"/>
</dbReference>
<evidence type="ECO:0000256" key="2">
    <source>
        <dbReference type="ARBA" id="ARBA00022621"/>
    </source>
</evidence>
<dbReference type="SUPFAM" id="SSF63380">
    <property type="entry name" value="Riboflavin synthase domain-like"/>
    <property type="match status" value="1"/>
</dbReference>
<keyword evidence="2" id="KW-0561">Oxygen transport</keyword>
<evidence type="ECO:0000259" key="5">
    <source>
        <dbReference type="PROSITE" id="PS51384"/>
    </source>
</evidence>
<evidence type="ECO:0000256" key="3">
    <source>
        <dbReference type="ARBA" id="ARBA00022723"/>
    </source>
</evidence>
<dbReference type="Pfam" id="PF00175">
    <property type="entry name" value="NAD_binding_1"/>
    <property type="match status" value="1"/>
</dbReference>
<dbReference type="EMBL" id="CAKJVE010000004">
    <property type="protein sequence ID" value="CAG9709951.1"/>
    <property type="molecule type" value="Genomic_DNA"/>
</dbReference>
<dbReference type="InterPro" id="IPR008333">
    <property type="entry name" value="Cbr1-like_FAD-bd_dom"/>
</dbReference>
<dbReference type="InterPro" id="IPR017938">
    <property type="entry name" value="Riboflavin_synthase-like_b-brl"/>
</dbReference>
<evidence type="ECO:0000313" key="6">
    <source>
        <dbReference type="EMBL" id="CAG9709951.1"/>
    </source>
</evidence>
<dbReference type="Proteomes" id="UP000789738">
    <property type="component" value="Unassembled WGS sequence"/>
</dbReference>
<dbReference type="InterPro" id="IPR001433">
    <property type="entry name" value="OxRdtase_FAD/NAD-bd"/>
</dbReference>
<dbReference type="Proteomes" id="UP001189143">
    <property type="component" value="Unassembled WGS sequence"/>
</dbReference>
<keyword evidence="4" id="KW-0408">Iron</keyword>
<dbReference type="InterPro" id="IPR017927">
    <property type="entry name" value="FAD-bd_FR_type"/>
</dbReference>
<evidence type="ECO:0000313" key="9">
    <source>
        <dbReference type="Proteomes" id="UP000431451"/>
    </source>
</evidence>
<evidence type="ECO:0000256" key="4">
    <source>
        <dbReference type="ARBA" id="ARBA00023004"/>
    </source>
</evidence>
<reference evidence="8 9" key="1">
    <citation type="submission" date="2018-06" db="EMBL/GenBank/DDBJ databases">
        <authorList>
            <consortium name="IHU Genomes"/>
        </authorList>
    </citation>
    <scope>NUCLEOTIDE SEQUENCE [LARGE SCALE GENOMIC DNA]</scope>
    <source>
        <strain evidence="8 9">NEC25</strain>
    </source>
</reference>
<dbReference type="Gene3D" id="2.40.30.10">
    <property type="entry name" value="Translation factors"/>
    <property type="match status" value="1"/>
</dbReference>
<evidence type="ECO:0000256" key="1">
    <source>
        <dbReference type="ARBA" id="ARBA00022617"/>
    </source>
</evidence>
<dbReference type="SUPFAM" id="SSF52343">
    <property type="entry name" value="Ferredoxin reductase-like, C-terminal NADP-linked domain"/>
    <property type="match status" value="1"/>
</dbReference>
<keyword evidence="1" id="KW-0349">Heme</keyword>
<dbReference type="GO" id="GO:0008941">
    <property type="term" value="F:nitric oxide dioxygenase NAD(P)H activity"/>
    <property type="evidence" value="ECO:0007669"/>
    <property type="project" value="UniProtKB-EC"/>
</dbReference>
<dbReference type="PANTHER" id="PTHR43396:SF3">
    <property type="entry name" value="FLAVOHEMOPROTEIN"/>
    <property type="match status" value="1"/>
</dbReference>
<accession>A0A650M849</accession>
<dbReference type="AlphaFoldDB" id="A0A650M849"/>
<dbReference type="RefSeq" id="WP_230131914.1">
    <property type="nucleotide sequence ID" value="NZ_CAKJVD010000013.1"/>
</dbReference>
<dbReference type="Proteomes" id="UP000431451">
    <property type="component" value="Unassembled WGS sequence"/>
</dbReference>
<dbReference type="PRINTS" id="PR00410">
    <property type="entry name" value="PHEHYDRXLASE"/>
</dbReference>
<evidence type="ECO:0000313" key="7">
    <source>
        <dbReference type="EMBL" id="CAI3689574.1"/>
    </source>
</evidence>
<evidence type="ECO:0000313" key="8">
    <source>
        <dbReference type="EMBL" id="VCT83538.1"/>
    </source>
</evidence>
<keyword evidence="8" id="KW-0560">Oxidoreductase</keyword>
<dbReference type="GO" id="GO:0005344">
    <property type="term" value="F:oxygen carrier activity"/>
    <property type="evidence" value="ECO:0007669"/>
    <property type="project" value="UniProtKB-KW"/>
</dbReference>
<dbReference type="EMBL" id="CAMTCP010000284">
    <property type="protein sequence ID" value="CAI3689574.1"/>
    <property type="molecule type" value="Genomic_DNA"/>
</dbReference>
<dbReference type="CDD" id="cd06184">
    <property type="entry name" value="flavohem_like_fad_nad_binding"/>
    <property type="match status" value="1"/>
</dbReference>
<protein>
    <submittedName>
        <fullName evidence="6">Ferredoxin reductase-like, C-terminal NADP-linked domain</fullName>
    </submittedName>
    <submittedName>
        <fullName evidence="8">Flavohemoprotein</fullName>
        <ecNumber evidence="8">1.14.12.17</ecNumber>
    </submittedName>
</protein>
<dbReference type="Pfam" id="PF00970">
    <property type="entry name" value="FAD_binding_6"/>
    <property type="match status" value="1"/>
</dbReference>
<dbReference type="EC" id="1.14.12.17" evidence="8"/>
<reference evidence="6" key="2">
    <citation type="submission" date="2021-10" db="EMBL/GenBank/DDBJ databases">
        <authorList>
            <person name="Mesa V."/>
        </authorList>
    </citation>
    <scope>NUCLEOTIDE SEQUENCE</scope>
    <source>
        <strain evidence="6">CC3_PB</strain>
    </source>
</reference>
<keyword evidence="2" id="KW-0813">Transport</keyword>
<name>A0A650M849_9CLOT</name>
<sequence length="258" mass="30009">MMNINYKEQTEKWRGFKEIKVRKIVEEDDLVKSFYLENEDKSRLPSFIAGQYIAVKMKNEDGSFTIPRQYTLSLNSNGEFYRISVKREDEGLISKNLCDEIKVNDTLYITAPIGNFVLKDSEKPLVLIGGGIGITPMLTMAYEAVQTNRKIYLIYSTPNSKYHSFKEEIKELEKNNNNLEVTTIYTRPLDCDKIGETFEISGRISKEYMENNLPRNGEFYFCGPVQFMRNLYHNLIDMNINKEDINYELFAAGEDITK</sequence>
<proteinExistence type="predicted"/>